<feature type="transmembrane region" description="Helical" evidence="2">
    <location>
        <begin position="30"/>
        <end position="53"/>
    </location>
</feature>
<reference evidence="3" key="2">
    <citation type="submission" date="2024-08" db="UniProtKB">
        <authorList>
            <consortium name="EnsemblMetazoa"/>
        </authorList>
    </citation>
    <scope>IDENTIFICATION</scope>
</reference>
<feature type="transmembrane region" description="Helical" evidence="2">
    <location>
        <begin position="96"/>
        <end position="118"/>
    </location>
</feature>
<reference evidence="4" key="1">
    <citation type="journal article" date="2013" name="Genome Biol.">
        <title>Draft genome of the mountain pine beetle, Dendroctonus ponderosae Hopkins, a major forest pest.</title>
        <authorList>
            <person name="Keeling C.I."/>
            <person name="Yuen M.M."/>
            <person name="Liao N.Y."/>
            <person name="Docking T.R."/>
            <person name="Chan S.K."/>
            <person name="Taylor G.A."/>
            <person name="Palmquist D.L."/>
            <person name="Jackman S.D."/>
            <person name="Nguyen A."/>
            <person name="Li M."/>
            <person name="Henderson H."/>
            <person name="Janes J.K."/>
            <person name="Zhao Y."/>
            <person name="Pandoh P."/>
            <person name="Moore R."/>
            <person name="Sperling F.A."/>
            <person name="Huber D.P."/>
            <person name="Birol I."/>
            <person name="Jones S.J."/>
            <person name="Bohlmann J."/>
        </authorList>
    </citation>
    <scope>NUCLEOTIDE SEQUENCE</scope>
</reference>
<evidence type="ECO:0000313" key="3">
    <source>
        <dbReference type="EnsemblMetazoa" id="XP_019765013.1"/>
    </source>
</evidence>
<proteinExistence type="predicted"/>
<evidence type="ECO:0000256" key="2">
    <source>
        <dbReference type="SAM" id="Phobius"/>
    </source>
</evidence>
<keyword evidence="2" id="KW-1133">Transmembrane helix</keyword>
<evidence type="ECO:0000256" key="1">
    <source>
        <dbReference type="SAM" id="MobiDB-lite"/>
    </source>
</evidence>
<keyword evidence="4" id="KW-1185">Reference proteome</keyword>
<dbReference type="KEGG" id="dpa:109540914"/>
<dbReference type="Proteomes" id="UP000019118">
    <property type="component" value="Unassembled WGS sequence"/>
</dbReference>
<dbReference type="EnsemblMetazoa" id="XM_019909454.1">
    <property type="protein sequence ID" value="XP_019765013.1"/>
    <property type="gene ID" value="LOC109540914"/>
</dbReference>
<feature type="compositionally biased region" description="Basic and acidic residues" evidence="1">
    <location>
        <begin position="159"/>
        <end position="170"/>
    </location>
</feature>
<accession>A0AAR5PVH7</accession>
<dbReference type="GeneID" id="109540914"/>
<organism evidence="3 4">
    <name type="scientific">Dendroctonus ponderosae</name>
    <name type="common">Mountain pine beetle</name>
    <dbReference type="NCBI Taxonomy" id="77166"/>
    <lineage>
        <taxon>Eukaryota</taxon>
        <taxon>Metazoa</taxon>
        <taxon>Ecdysozoa</taxon>
        <taxon>Arthropoda</taxon>
        <taxon>Hexapoda</taxon>
        <taxon>Insecta</taxon>
        <taxon>Pterygota</taxon>
        <taxon>Neoptera</taxon>
        <taxon>Endopterygota</taxon>
        <taxon>Coleoptera</taxon>
        <taxon>Polyphaga</taxon>
        <taxon>Cucujiformia</taxon>
        <taxon>Curculionidae</taxon>
        <taxon>Scolytinae</taxon>
        <taxon>Dendroctonus</taxon>
    </lineage>
</organism>
<evidence type="ECO:0000313" key="4">
    <source>
        <dbReference type="Proteomes" id="UP000019118"/>
    </source>
</evidence>
<protein>
    <submittedName>
        <fullName evidence="3">Uncharacterized protein</fullName>
    </submittedName>
</protein>
<feature type="region of interest" description="Disordered" evidence="1">
    <location>
        <begin position="148"/>
        <end position="236"/>
    </location>
</feature>
<dbReference type="AlphaFoldDB" id="A0AAR5PVH7"/>
<keyword evidence="2" id="KW-0472">Membrane</keyword>
<sequence length="236" mass="27692">MYDEPFGNSPFWTPRVQIVEISHYEIIKRIIWFFLDDWLDLSAIYLVFVLYYFEDEADDELTLSRIDRARSAIAFQTVGIFIVKYIGDEDLRSSRYWMHLVIFCLALAITVEPIVRYWEDKELNSKLTKKLIKLFPWFWTRESQPQLIDSTSESEEETQEKKIVRERRSPSSEPPLPPRTPTGRMGTRAVSTTMRAQSPEFATPTMAQAGKKPAVRTLPQLVAQRNQPRRSPRSKR</sequence>
<feature type="compositionally biased region" description="Basic residues" evidence="1">
    <location>
        <begin position="227"/>
        <end position="236"/>
    </location>
</feature>
<name>A0AAR5PVH7_DENPD</name>
<keyword evidence="2" id="KW-0812">Transmembrane</keyword>